<evidence type="ECO:0000256" key="1">
    <source>
        <dbReference type="ARBA" id="ARBA00023002"/>
    </source>
</evidence>
<dbReference type="Proteomes" id="UP001285441">
    <property type="component" value="Unassembled WGS sequence"/>
</dbReference>
<evidence type="ECO:0000313" key="2">
    <source>
        <dbReference type="EMBL" id="KAK3386471.1"/>
    </source>
</evidence>
<protein>
    <recommendedName>
        <fullName evidence="4">Dehydrogenase/reductase</fullName>
    </recommendedName>
</protein>
<dbReference type="PANTHER" id="PTHR43157:SF35">
    <property type="entry name" value="DEHYDROGENASE_REDUCTASE FAMILY PROTEIN, PUTATIVE-RELATED"/>
    <property type="match status" value="1"/>
</dbReference>
<dbReference type="InterPro" id="IPR002347">
    <property type="entry name" value="SDR_fam"/>
</dbReference>
<keyword evidence="3" id="KW-1185">Reference proteome</keyword>
<gene>
    <name evidence="2" type="ORF">B0H63DRAFT_136895</name>
</gene>
<reference evidence="2" key="2">
    <citation type="submission" date="2023-06" db="EMBL/GenBank/DDBJ databases">
        <authorList>
            <consortium name="Lawrence Berkeley National Laboratory"/>
            <person name="Haridas S."/>
            <person name="Hensen N."/>
            <person name="Bonometti L."/>
            <person name="Westerberg I."/>
            <person name="Brannstrom I.O."/>
            <person name="Guillou S."/>
            <person name="Cros-Aarteil S."/>
            <person name="Calhoun S."/>
            <person name="Kuo A."/>
            <person name="Mondo S."/>
            <person name="Pangilinan J."/>
            <person name="Riley R."/>
            <person name="LaButti K."/>
            <person name="Andreopoulos B."/>
            <person name="Lipzen A."/>
            <person name="Chen C."/>
            <person name="Yanf M."/>
            <person name="Daum C."/>
            <person name="Ng V."/>
            <person name="Clum A."/>
            <person name="Steindorff A."/>
            <person name="Ohm R."/>
            <person name="Martin F."/>
            <person name="Silar P."/>
            <person name="Natvig D."/>
            <person name="Lalanne C."/>
            <person name="Gautier V."/>
            <person name="Ament-velasquez S.L."/>
            <person name="Kruys A."/>
            <person name="Hutchinson M.I."/>
            <person name="Powell A.J."/>
            <person name="Barry K."/>
            <person name="Miller A.N."/>
            <person name="Grigoriev I.V."/>
            <person name="Debuchy R."/>
            <person name="Gladieux P."/>
            <person name="Thoren M.H."/>
            <person name="Johannesson H."/>
        </authorList>
    </citation>
    <scope>NUCLEOTIDE SEQUENCE</scope>
    <source>
        <strain evidence="2">CBS 232.78</strain>
    </source>
</reference>
<keyword evidence="1" id="KW-0560">Oxidoreductase</keyword>
<proteinExistence type="predicted"/>
<evidence type="ECO:0008006" key="4">
    <source>
        <dbReference type="Google" id="ProtNLM"/>
    </source>
</evidence>
<dbReference type="PANTHER" id="PTHR43157">
    <property type="entry name" value="PHOSPHATIDYLINOSITOL-GLYCAN BIOSYNTHESIS CLASS F PROTEIN-RELATED"/>
    <property type="match status" value="1"/>
</dbReference>
<sequence>MSAQLGKKASQQASPLHNISRQLFQRVPLIPAGISLAGKTALVTGTNIGLGLECARHFLQLGPPKLLIMAVRSPEKGEKAASGLRAEFPAANIQVWQLDLASFRSIQAFSSRCTSEIDGRLHAAVLNAGLAKMKFERAADEGHGTPREITTQVNYLSTALLALLLLPKLRPSITSPEPGRLSIVTSDAALGCKLEDPGATTKILDSIDMPRGYDGYHQYCRSKLLVTMFAARLAELTDPTEVIINCSNPGATKGTGFLDGVDSWLVNTVISMLYSILGRTAADASRIYVHSALVLGRESHGSFTDWRINAWPVVMYSEVGRQLAERVWNETIEELAFAGAQEVIKGLEH</sequence>
<dbReference type="AlphaFoldDB" id="A0AAE0NRQ3"/>
<dbReference type="SUPFAM" id="SSF51735">
    <property type="entry name" value="NAD(P)-binding Rossmann-fold domains"/>
    <property type="match status" value="1"/>
</dbReference>
<name>A0AAE0NRQ3_9PEZI</name>
<dbReference type="GO" id="GO:0016491">
    <property type="term" value="F:oxidoreductase activity"/>
    <property type="evidence" value="ECO:0007669"/>
    <property type="project" value="UniProtKB-KW"/>
</dbReference>
<evidence type="ECO:0000313" key="3">
    <source>
        <dbReference type="Proteomes" id="UP001285441"/>
    </source>
</evidence>
<reference evidence="2" key="1">
    <citation type="journal article" date="2023" name="Mol. Phylogenet. Evol.">
        <title>Genome-scale phylogeny and comparative genomics of the fungal order Sordariales.</title>
        <authorList>
            <person name="Hensen N."/>
            <person name="Bonometti L."/>
            <person name="Westerberg I."/>
            <person name="Brannstrom I.O."/>
            <person name="Guillou S."/>
            <person name="Cros-Aarteil S."/>
            <person name="Calhoun S."/>
            <person name="Haridas S."/>
            <person name="Kuo A."/>
            <person name="Mondo S."/>
            <person name="Pangilinan J."/>
            <person name="Riley R."/>
            <person name="LaButti K."/>
            <person name="Andreopoulos B."/>
            <person name="Lipzen A."/>
            <person name="Chen C."/>
            <person name="Yan M."/>
            <person name="Daum C."/>
            <person name="Ng V."/>
            <person name="Clum A."/>
            <person name="Steindorff A."/>
            <person name="Ohm R.A."/>
            <person name="Martin F."/>
            <person name="Silar P."/>
            <person name="Natvig D.O."/>
            <person name="Lalanne C."/>
            <person name="Gautier V."/>
            <person name="Ament-Velasquez S.L."/>
            <person name="Kruys A."/>
            <person name="Hutchinson M.I."/>
            <person name="Powell A.J."/>
            <person name="Barry K."/>
            <person name="Miller A.N."/>
            <person name="Grigoriev I.V."/>
            <person name="Debuchy R."/>
            <person name="Gladieux P."/>
            <person name="Hiltunen Thoren M."/>
            <person name="Johannesson H."/>
        </authorList>
    </citation>
    <scope>NUCLEOTIDE SEQUENCE</scope>
    <source>
        <strain evidence="2">CBS 232.78</strain>
    </source>
</reference>
<dbReference type="EMBL" id="JAULSW010000003">
    <property type="protein sequence ID" value="KAK3386471.1"/>
    <property type="molecule type" value="Genomic_DNA"/>
</dbReference>
<organism evidence="2 3">
    <name type="scientific">Podospora didyma</name>
    <dbReference type="NCBI Taxonomy" id="330526"/>
    <lineage>
        <taxon>Eukaryota</taxon>
        <taxon>Fungi</taxon>
        <taxon>Dikarya</taxon>
        <taxon>Ascomycota</taxon>
        <taxon>Pezizomycotina</taxon>
        <taxon>Sordariomycetes</taxon>
        <taxon>Sordariomycetidae</taxon>
        <taxon>Sordariales</taxon>
        <taxon>Podosporaceae</taxon>
        <taxon>Podospora</taxon>
    </lineage>
</organism>
<accession>A0AAE0NRQ3</accession>
<dbReference type="Pfam" id="PF00106">
    <property type="entry name" value="adh_short"/>
    <property type="match status" value="1"/>
</dbReference>
<comment type="caution">
    <text evidence="2">The sequence shown here is derived from an EMBL/GenBank/DDBJ whole genome shotgun (WGS) entry which is preliminary data.</text>
</comment>
<dbReference type="Gene3D" id="3.40.50.720">
    <property type="entry name" value="NAD(P)-binding Rossmann-like Domain"/>
    <property type="match status" value="1"/>
</dbReference>
<dbReference type="InterPro" id="IPR036291">
    <property type="entry name" value="NAD(P)-bd_dom_sf"/>
</dbReference>